<dbReference type="Proteomes" id="UP000256429">
    <property type="component" value="Unassembled WGS sequence"/>
</dbReference>
<dbReference type="EMBL" id="QTTQ01000009">
    <property type="protein sequence ID" value="REE83283.1"/>
    <property type="molecule type" value="Genomic_DNA"/>
</dbReference>
<dbReference type="PANTHER" id="PTHR24273">
    <property type="entry name" value="FI04643P-RELATED"/>
    <property type="match status" value="1"/>
</dbReference>
<dbReference type="InterPro" id="IPR001791">
    <property type="entry name" value="Laminin_G"/>
</dbReference>
<gene>
    <name evidence="5" type="ORF">BX611_0570</name>
</gene>
<comment type="caution">
    <text evidence="5">The sequence shown here is derived from an EMBL/GenBank/DDBJ whole genome shotgun (WGS) entry which is preliminary data.</text>
</comment>
<dbReference type="Pfam" id="PF02494">
    <property type="entry name" value="HYR"/>
    <property type="match status" value="2"/>
</dbReference>
<evidence type="ECO:0000256" key="1">
    <source>
        <dbReference type="ARBA" id="ARBA00022729"/>
    </source>
</evidence>
<dbReference type="SUPFAM" id="SSF49899">
    <property type="entry name" value="Concanavalin A-like lectins/glucanases"/>
    <property type="match status" value="1"/>
</dbReference>
<evidence type="ECO:0000256" key="2">
    <source>
        <dbReference type="ARBA" id="ARBA00022737"/>
    </source>
</evidence>
<feature type="domain" description="HYR" evidence="4">
    <location>
        <begin position="665"/>
        <end position="746"/>
    </location>
</feature>
<dbReference type="InterPro" id="IPR006558">
    <property type="entry name" value="LamG-like"/>
</dbReference>
<keyword evidence="2" id="KW-0677">Repeat</keyword>
<evidence type="ECO:0000313" key="5">
    <source>
        <dbReference type="EMBL" id="REE83283.1"/>
    </source>
</evidence>
<dbReference type="SMART" id="SM00560">
    <property type="entry name" value="LamGL"/>
    <property type="match status" value="1"/>
</dbReference>
<evidence type="ECO:0000259" key="4">
    <source>
        <dbReference type="PROSITE" id="PS50825"/>
    </source>
</evidence>
<dbReference type="InterPro" id="IPR026444">
    <property type="entry name" value="Secre_tail"/>
</dbReference>
<accession>A0A3D9RTI7</accession>
<dbReference type="Gene3D" id="2.60.120.200">
    <property type="match status" value="1"/>
</dbReference>
<keyword evidence="3" id="KW-1015">Disulfide bond</keyword>
<evidence type="ECO:0000313" key="6">
    <source>
        <dbReference type="Proteomes" id="UP000256429"/>
    </source>
</evidence>
<organism evidence="5 6">
    <name type="scientific">Lutibacter oceani</name>
    <dbReference type="NCBI Taxonomy" id="1853311"/>
    <lineage>
        <taxon>Bacteria</taxon>
        <taxon>Pseudomonadati</taxon>
        <taxon>Bacteroidota</taxon>
        <taxon>Flavobacteriia</taxon>
        <taxon>Flavobacteriales</taxon>
        <taxon>Flavobacteriaceae</taxon>
        <taxon>Lutibacter</taxon>
    </lineage>
</organism>
<dbReference type="GO" id="GO:0004553">
    <property type="term" value="F:hydrolase activity, hydrolyzing O-glycosyl compounds"/>
    <property type="evidence" value="ECO:0007669"/>
    <property type="project" value="UniProtKB-ARBA"/>
</dbReference>
<dbReference type="Pfam" id="PF13385">
    <property type="entry name" value="Laminin_G_3"/>
    <property type="match status" value="1"/>
</dbReference>
<dbReference type="PANTHER" id="PTHR24273:SF32">
    <property type="entry name" value="HYALIN"/>
    <property type="match status" value="1"/>
</dbReference>
<evidence type="ECO:0000256" key="3">
    <source>
        <dbReference type="ARBA" id="ARBA00023157"/>
    </source>
</evidence>
<sequence>MKKKYITVFIFCITLLVFSQYYGMFSSFVETQINKKILSKNNFKYAYLEKNEPLSVVELNSFFNDKPEYFVEASRSDTEIEEKSLIASASCKDISVYLDATGNASITAADIDNGSTGILSIDISSFTCADIPNNPILVTLTSDDGGTITTCQSYITIIDSLPPDTPTLTDVTDECTATATVPTTSDNCGAIITGTTLDPLTYSTQGTHVITWNFDDGNGNDIDVTQNVIVDDITKPTLTGITDSDENLDTSCSFTIPDYTSLTTAADNCTAVGSIIKTQLPVAGTVISGHNTTQLITVTADDGNGNTESTTFTITLKDITDPLTPVLSDVNVGECSGTPVSPTTTDTCGGTITGIPNISFPVTAQGTTVVTWTFADGNGNSTTADQNIILDDITKPTLTGITDSDENLDTSCSFTIPDYTSLTTAADNCTAVGSIIKTQLPVAGTVISGHNTTQLITVTADDGNGNTESTTFTITLKDITDPVITCPSNITTAKTSDDGLGNCTTIVSLGIPVVSDNCTTSTNIIFTAKVGGTIITPATHLFGIGNTTVVWTATDEAGNISTPCNQTVTVTDDEVPTISSAGDIITTTSADGTGNCDVSVVIADATFGDNCTGSSIVWDMLGDVTDNGIGQIGTYNFPIGTTTITYTVTDEAMLTATDVMTVVITDDEVPTITCLSDQNVNFGANCEFILLDYTSLAINSDNCSSPIITQSPAPGTSISGQTTVTLTATDSANNISTCTFEVIPTDNESPTAVCKDISVNLSSTGTVNISALDLDNGSTDNCGIVVRTVSPNSFNCGDVGEQIVTFTVVDNEGNSDSCTATVTVIDNTPPTMLCNNFVVVVNPITRVATINASDVDNGSYDTCGIATLTVSPSVFPEDINGNFYTTNTTLTAVDVNGNISTCTPTVTVEPPVNQFTYLTGEIIDPIPTYPQPASALIEATACPGGLYDPKDVEFTLEAIGTYNLQPSDVIHWEYSEDNGETWTEIPGTAGTLTYILEDIIKNTFVRLSITDADDPLIIQTSASAFVRFLPPDEPPIIVSYSPNPLDICLGETVTVVAESFFDQPEGQFGEGGKFNYAQPDGWRVDGLDGEFPASGNNTTAPTWKETNSVVNPNKTFSGINYDTSDNTKFAIAHSVVNNQVTTLETPVFSTVGMTASEAILSFHQGYYFCGDASGTIELSFDAGNTYGITLATYSNSTTGVSLLGDSCNKEFPMADPFEEVLINLGAYVGNAGLRIKFTFDSGADGGFCDDVSFPKDPSNGCNKTQLYDVGSGWAIDDVGFVFSQVDDELEWTDEGGTVIAIGSTATVIPVTPGIRRYGVTTLINGCRTGDDSGTNFIDIGTSLAYAGEDYLPVAGNCGEATLQLNAYDNTKKAIDNYNKGAWKNNLYVVPTDVSTDFEGTGVTGQWSIISSALTSSCGSSATFSSDTDPDAIFTGNPGTYTLRWTLTNGCFDEIDVKINDCKSLDFDGVNDFVTFKNNYNLNSTFSIETWVKPNNISGTRTIFSRKDASNNSNGYDLSIVNGQVRFNWYYSTGSSSVNSGSNLINTNRWYHLAVTYNGATYTLYVDGIELGTTNNNNPPGLTANNVEALLGAMDQVSSDPMNYYHGWIDELKIWNKALSVEHIRQMMNQEIDELGADVGGVQIPTKIYGPDNDNNGIEDTILLWSNLEAYYHMNINCGDLAPYKKGVNGRLRNITTGQEQTAPIPYTTRVNKPWDTNDTWTNFNVWDLPNSNGINNTPIDWNIVKVSHNITSDTRDLTLLGLLIDSGKKLIITNSGAQDETNSGHGLWITHYLKLNGFIDLVGESQLIQKKYGDYDVNDYFITNQFVESVIDDVSSGYIERDQQGLGNLYRYNDWSSPVGIIGQPQTTEYAVKDVLRDGFDSSNPKIITFIGGNNGVNSSPIQIAERWIYGNDNDNSWVSLKSTGTMLPAEGFSMKGTHPPIAAAYDKQNFVFVGKPHNGDIELPLTSGSWYLTGNPYPSALDAFQFIDDNVGIIDGTIEIWDDWEDNSHNYYEAHAGYALLTKGGGIPAANYNNTGENGGKTPGRYIAVAQGFGVTGAGPSGSKIKFSNTQRKFVREGSSASVFFKSTSAKQQNSANTNLDTRLKIRLGFKTETNFNRQILLTIDDNTTDALDYGYDAINNNVLPNDLYWVIDKNKVLIQAVKNLPIERVVPIGINANGNIPIKIKVDTIENPYPNMEIYLRDNLTLDTYDIMKGAFEITLEDGEYIDKYSMVFQAKPEIPIQIEEVFNEVIVFVNENNSIISVRKPVELQINKILLFNVMGQQIKIWESNLNENEIELPIKVSTGVYLVLISTNEGKIAKKIIIK</sequence>
<dbReference type="SMART" id="SM00282">
    <property type="entry name" value="LamG"/>
    <property type="match status" value="1"/>
</dbReference>
<dbReference type="GO" id="GO:0005975">
    <property type="term" value="P:carbohydrate metabolic process"/>
    <property type="evidence" value="ECO:0007669"/>
    <property type="project" value="UniProtKB-ARBA"/>
</dbReference>
<dbReference type="PROSITE" id="PS50825">
    <property type="entry name" value="HYR"/>
    <property type="match status" value="3"/>
</dbReference>
<feature type="domain" description="HYR" evidence="4">
    <location>
        <begin position="825"/>
        <end position="910"/>
    </location>
</feature>
<dbReference type="InterPro" id="IPR013320">
    <property type="entry name" value="ConA-like_dom_sf"/>
</dbReference>
<dbReference type="InterPro" id="IPR003410">
    <property type="entry name" value="HYR_dom"/>
</dbReference>
<name>A0A3D9RTI7_9FLAO</name>
<keyword evidence="6" id="KW-1185">Reference proteome</keyword>
<dbReference type="RefSeq" id="WP_115877956.1">
    <property type="nucleotide sequence ID" value="NZ_QTTQ01000009.1"/>
</dbReference>
<proteinExistence type="predicted"/>
<keyword evidence="1" id="KW-0732">Signal</keyword>
<dbReference type="NCBIfam" id="TIGR04183">
    <property type="entry name" value="Por_Secre_tail"/>
    <property type="match status" value="1"/>
</dbReference>
<protein>
    <submittedName>
        <fullName evidence="5">Putative secreted protein (Por secretion system target)</fullName>
    </submittedName>
</protein>
<reference evidence="5 6" key="1">
    <citation type="submission" date="2018-08" db="EMBL/GenBank/DDBJ databases">
        <title>Genomic Encyclopedia of Type Strains, Phase III (KMG-III): the genomes of soil and plant-associated and newly described type strains.</title>
        <authorList>
            <person name="Whitman W."/>
        </authorList>
    </citation>
    <scope>NUCLEOTIDE SEQUENCE [LARGE SCALE GENOMIC DNA]</scope>
    <source>
        <strain evidence="5 6">325-5</strain>
    </source>
</reference>
<feature type="domain" description="HYR" evidence="4">
    <location>
        <begin position="477"/>
        <end position="572"/>
    </location>
</feature>